<dbReference type="STRING" id="278856.A0A212EN37"/>
<dbReference type="Pfam" id="PF02140">
    <property type="entry name" value="SUEL_Lectin"/>
    <property type="match status" value="2"/>
</dbReference>
<dbReference type="KEGG" id="dpl:KGM_213306"/>
<gene>
    <name evidence="3" type="ORF">KGM_213306</name>
</gene>
<dbReference type="InterPro" id="IPR000922">
    <property type="entry name" value="Lectin_gal-bd_dom"/>
</dbReference>
<proteinExistence type="predicted"/>
<dbReference type="InParanoid" id="A0A212EN37"/>
<dbReference type="PROSITE" id="PS50228">
    <property type="entry name" value="SUEL_LECTIN"/>
    <property type="match status" value="2"/>
</dbReference>
<feature type="transmembrane region" description="Helical" evidence="1">
    <location>
        <begin position="300"/>
        <end position="324"/>
    </location>
</feature>
<feature type="domain" description="SUEL-type lectin" evidence="2">
    <location>
        <begin position="114"/>
        <end position="208"/>
    </location>
</feature>
<dbReference type="Gene3D" id="2.60.120.740">
    <property type="match status" value="2"/>
</dbReference>
<accession>A0A212EN37</accession>
<organism evidence="3 4">
    <name type="scientific">Danaus plexippus plexippus</name>
    <dbReference type="NCBI Taxonomy" id="278856"/>
    <lineage>
        <taxon>Eukaryota</taxon>
        <taxon>Metazoa</taxon>
        <taxon>Ecdysozoa</taxon>
        <taxon>Arthropoda</taxon>
        <taxon>Hexapoda</taxon>
        <taxon>Insecta</taxon>
        <taxon>Pterygota</taxon>
        <taxon>Neoptera</taxon>
        <taxon>Endopterygota</taxon>
        <taxon>Lepidoptera</taxon>
        <taxon>Glossata</taxon>
        <taxon>Ditrysia</taxon>
        <taxon>Papilionoidea</taxon>
        <taxon>Nymphalidae</taxon>
        <taxon>Danainae</taxon>
        <taxon>Danaini</taxon>
        <taxon>Danaina</taxon>
        <taxon>Danaus</taxon>
        <taxon>Danaus</taxon>
    </lineage>
</organism>
<dbReference type="EMBL" id="AGBW02013741">
    <property type="protein sequence ID" value="OWR42896.1"/>
    <property type="molecule type" value="Genomic_DNA"/>
</dbReference>
<dbReference type="eggNOG" id="KOG4729">
    <property type="taxonomic scope" value="Eukaryota"/>
</dbReference>
<feature type="domain" description="SUEL-type lectin" evidence="2">
    <location>
        <begin position="5"/>
        <end position="105"/>
    </location>
</feature>
<keyword evidence="1" id="KW-0812">Transmembrane</keyword>
<keyword evidence="1" id="KW-1133">Transmembrane helix</keyword>
<sequence>MQRAACDDEMVSLSCPPGTLISIQIAQYGKVVPGSHACIADVNQQMDDAEEICLWPNEMQYSLLRRVVEACQKKPQCKFSTKLKPEKVDPCPLARKFVEVAYKCRPHEFRSRTGCEDDVIKLSCNQQSRVAIYDAQYGRLAYETVSCPKPQGVSDESNAVCSAPYAVETVMQICHGKRYCQVVANNKTFGSNCNPNFKSYFKVVYACVPLGVLTERYESATENDRVMNTHTNNAEGYFDESDTGEKWKEPNGGIPIINPVFPGEVDMINPNRNKIDDTKITFNSHRNNDKDSFYTPNTKFLIYVSIGIIVVIILIIVLILTRYYKKRDQTDRSKNGDMFTTETPNIFSDNVSDLDVDVDVSQFSGTFYDPAHPDMILYKDGPNKATLRAMKPLSTVYPCVGTSMYGNVDYVPPQSSDTSFSKDPKQELVMSPKSLGYANNQYFYG</sequence>
<dbReference type="InterPro" id="IPR043159">
    <property type="entry name" value="Lectin_gal-bd_sf"/>
</dbReference>
<dbReference type="AlphaFoldDB" id="A0A212EN37"/>
<dbReference type="GO" id="GO:0030246">
    <property type="term" value="F:carbohydrate binding"/>
    <property type="evidence" value="ECO:0007669"/>
    <property type="project" value="InterPro"/>
</dbReference>
<comment type="caution">
    <text evidence="3">The sequence shown here is derived from an EMBL/GenBank/DDBJ whole genome shotgun (WGS) entry which is preliminary data.</text>
</comment>
<dbReference type="Proteomes" id="UP000007151">
    <property type="component" value="Unassembled WGS sequence"/>
</dbReference>
<name>A0A212EN37_DANPL</name>
<dbReference type="PANTHER" id="PTHR46780">
    <property type="entry name" value="PROTEIN EVA-1"/>
    <property type="match status" value="1"/>
</dbReference>
<keyword evidence="1" id="KW-0472">Membrane</keyword>
<protein>
    <recommendedName>
        <fullName evidence="2">SUEL-type lectin domain-containing protein</fullName>
    </recommendedName>
</protein>
<evidence type="ECO:0000256" key="1">
    <source>
        <dbReference type="SAM" id="Phobius"/>
    </source>
</evidence>
<evidence type="ECO:0000313" key="3">
    <source>
        <dbReference type="EMBL" id="OWR42896.1"/>
    </source>
</evidence>
<evidence type="ECO:0000259" key="2">
    <source>
        <dbReference type="PROSITE" id="PS50228"/>
    </source>
</evidence>
<dbReference type="CDD" id="cd22829">
    <property type="entry name" value="Gal_Rha_Lectin_EVA1_EVA1C_rpt2"/>
    <property type="match status" value="1"/>
</dbReference>
<reference evidence="3 4" key="1">
    <citation type="journal article" date="2011" name="Cell">
        <title>The monarch butterfly genome yields insights into long-distance migration.</title>
        <authorList>
            <person name="Zhan S."/>
            <person name="Merlin C."/>
            <person name="Boore J.L."/>
            <person name="Reppert S.M."/>
        </authorList>
    </citation>
    <scope>NUCLEOTIDE SEQUENCE [LARGE SCALE GENOMIC DNA]</scope>
    <source>
        <strain evidence="3">F-2</strain>
    </source>
</reference>
<dbReference type="CDD" id="cd22828">
    <property type="entry name" value="Gal_Rha_Lectin_EVA1_EVA1C_rpt1"/>
    <property type="match status" value="1"/>
</dbReference>
<evidence type="ECO:0000313" key="4">
    <source>
        <dbReference type="Proteomes" id="UP000007151"/>
    </source>
</evidence>
<keyword evidence="4" id="KW-1185">Reference proteome</keyword>